<dbReference type="SUPFAM" id="SSF52540">
    <property type="entry name" value="P-loop containing nucleoside triphosphate hydrolases"/>
    <property type="match status" value="1"/>
</dbReference>
<evidence type="ECO:0000256" key="1">
    <source>
        <dbReference type="ARBA" id="ARBA00007271"/>
    </source>
</evidence>
<dbReference type="OrthoDB" id="5925at2759"/>
<dbReference type="SMART" id="SM00382">
    <property type="entry name" value="AAA"/>
    <property type="match status" value="1"/>
</dbReference>
<dbReference type="PANTHER" id="PTHR45991:SF1">
    <property type="entry name" value="PACHYTENE CHECKPOINT PROTEIN 2 HOMOLOG"/>
    <property type="match status" value="1"/>
</dbReference>
<dbReference type="InterPro" id="IPR044539">
    <property type="entry name" value="Pch2-like"/>
</dbReference>
<feature type="domain" description="AAA+ ATPase" evidence="6">
    <location>
        <begin position="113"/>
        <end position="265"/>
    </location>
</feature>
<dbReference type="Pfam" id="PF00004">
    <property type="entry name" value="AAA"/>
    <property type="match status" value="1"/>
</dbReference>
<dbReference type="InterPro" id="IPR003593">
    <property type="entry name" value="AAA+_ATPase"/>
</dbReference>
<dbReference type="PANTHER" id="PTHR45991">
    <property type="entry name" value="PACHYTENE CHECKPOINT PROTEIN 2"/>
    <property type="match status" value="1"/>
</dbReference>
<evidence type="ECO:0000256" key="3">
    <source>
        <dbReference type="ARBA" id="ARBA00022840"/>
    </source>
</evidence>
<dbReference type="GO" id="GO:0005694">
    <property type="term" value="C:chromosome"/>
    <property type="evidence" value="ECO:0007669"/>
    <property type="project" value="TreeGrafter"/>
</dbReference>
<protein>
    <submittedName>
        <fullName evidence="7">AAA-domain-containing protein</fullName>
    </submittedName>
</protein>
<evidence type="ECO:0000313" key="8">
    <source>
        <dbReference type="Proteomes" id="UP000800200"/>
    </source>
</evidence>
<evidence type="ECO:0000256" key="5">
    <source>
        <dbReference type="SAM" id="MobiDB-lite"/>
    </source>
</evidence>
<dbReference type="Proteomes" id="UP000800200">
    <property type="component" value="Unassembled WGS sequence"/>
</dbReference>
<gene>
    <name evidence="7" type="ORF">K469DRAFT_632897</name>
</gene>
<keyword evidence="3" id="KW-0067">ATP-binding</keyword>
<organism evidence="7 8">
    <name type="scientific">Zopfia rhizophila CBS 207.26</name>
    <dbReference type="NCBI Taxonomy" id="1314779"/>
    <lineage>
        <taxon>Eukaryota</taxon>
        <taxon>Fungi</taxon>
        <taxon>Dikarya</taxon>
        <taxon>Ascomycota</taxon>
        <taxon>Pezizomycotina</taxon>
        <taxon>Dothideomycetes</taxon>
        <taxon>Dothideomycetes incertae sedis</taxon>
        <taxon>Zopfiaceae</taxon>
        <taxon>Zopfia</taxon>
    </lineage>
</organism>
<dbReference type="GO" id="GO:0051598">
    <property type="term" value="P:meiotic recombination checkpoint signaling"/>
    <property type="evidence" value="ECO:0007669"/>
    <property type="project" value="TreeGrafter"/>
</dbReference>
<keyword evidence="2" id="KW-0547">Nucleotide-binding</keyword>
<name>A0A6A6DZH7_9PEZI</name>
<evidence type="ECO:0000256" key="2">
    <source>
        <dbReference type="ARBA" id="ARBA00022741"/>
    </source>
</evidence>
<proteinExistence type="inferred from homology"/>
<evidence type="ECO:0000313" key="7">
    <source>
        <dbReference type="EMBL" id="KAF2185101.1"/>
    </source>
</evidence>
<sequence>MSSLACSDFILCLKIADHSKPYTDDTFHVLSENHLEIAVYSLFQGDDEDFPVANNGDDSTSQFTVTQLPHKVLDGLWESLIYAERIPEAMLRIIMRMMKLSKQPHLNPAVIYWHNLVLLYGPPGSGKTTLAQALAQKLSIRLGKVYSATKLIEVNSHTLLSKWFGESSKLVGKLFETISSISADETLLTVVIIDEVETLAGSREKAAQSNECSDAIRSTNELLQGLDKLRKRPNVVFICTSNLKDNMDVAFVDRCGIKQFVETPNNECAYEIFRSVINELIKNGLVFFDASDFQHDSILHETLPEIPIVGDSSPMISNSSSLHVPSPSLLVRTSESYDSSLDNLLYIPELGWVGIHLFHCTKTAPRELWRIARKASGLSGRTLRRLPILAMAKYTIEEPCDLHELLAALKTVVKEENKAKFGDEPGPNKSKEHKSNQSGFSEDELASLDHIRDLSMEGLGEELGNDQESAIM</sequence>
<keyword evidence="8" id="KW-1185">Reference proteome</keyword>
<dbReference type="GO" id="GO:0005634">
    <property type="term" value="C:nucleus"/>
    <property type="evidence" value="ECO:0007669"/>
    <property type="project" value="TreeGrafter"/>
</dbReference>
<evidence type="ECO:0000259" key="6">
    <source>
        <dbReference type="SMART" id="SM00382"/>
    </source>
</evidence>
<keyword evidence="4" id="KW-0469">Meiosis</keyword>
<accession>A0A6A6DZH7</accession>
<dbReference type="InterPro" id="IPR058249">
    <property type="entry name" value="Pch2_C"/>
</dbReference>
<dbReference type="InterPro" id="IPR027417">
    <property type="entry name" value="P-loop_NTPase"/>
</dbReference>
<dbReference type="Gene3D" id="3.40.50.300">
    <property type="entry name" value="P-loop containing nucleotide triphosphate hydrolases"/>
    <property type="match status" value="1"/>
</dbReference>
<dbReference type="GO" id="GO:0007131">
    <property type="term" value="P:reciprocal meiotic recombination"/>
    <property type="evidence" value="ECO:0007669"/>
    <property type="project" value="TreeGrafter"/>
</dbReference>
<dbReference type="EMBL" id="ML994635">
    <property type="protein sequence ID" value="KAF2185101.1"/>
    <property type="molecule type" value="Genomic_DNA"/>
</dbReference>
<dbReference type="AlphaFoldDB" id="A0A6A6DZH7"/>
<evidence type="ECO:0000256" key="4">
    <source>
        <dbReference type="ARBA" id="ARBA00023254"/>
    </source>
</evidence>
<dbReference type="InterPro" id="IPR003959">
    <property type="entry name" value="ATPase_AAA_core"/>
</dbReference>
<dbReference type="GO" id="GO:0005524">
    <property type="term" value="F:ATP binding"/>
    <property type="evidence" value="ECO:0007669"/>
    <property type="project" value="UniProtKB-KW"/>
</dbReference>
<dbReference type="Pfam" id="PF23242">
    <property type="entry name" value="AAA_lid_TRIP13_C"/>
    <property type="match status" value="1"/>
</dbReference>
<dbReference type="GO" id="GO:0016887">
    <property type="term" value="F:ATP hydrolysis activity"/>
    <property type="evidence" value="ECO:0007669"/>
    <property type="project" value="InterPro"/>
</dbReference>
<feature type="region of interest" description="Disordered" evidence="5">
    <location>
        <begin position="418"/>
        <end position="443"/>
    </location>
</feature>
<reference evidence="7" key="1">
    <citation type="journal article" date="2020" name="Stud. Mycol.">
        <title>101 Dothideomycetes genomes: a test case for predicting lifestyles and emergence of pathogens.</title>
        <authorList>
            <person name="Haridas S."/>
            <person name="Albert R."/>
            <person name="Binder M."/>
            <person name="Bloem J."/>
            <person name="Labutti K."/>
            <person name="Salamov A."/>
            <person name="Andreopoulos B."/>
            <person name="Baker S."/>
            <person name="Barry K."/>
            <person name="Bills G."/>
            <person name="Bluhm B."/>
            <person name="Cannon C."/>
            <person name="Castanera R."/>
            <person name="Culley D."/>
            <person name="Daum C."/>
            <person name="Ezra D."/>
            <person name="Gonzalez J."/>
            <person name="Henrissat B."/>
            <person name="Kuo A."/>
            <person name="Liang C."/>
            <person name="Lipzen A."/>
            <person name="Lutzoni F."/>
            <person name="Magnuson J."/>
            <person name="Mondo S."/>
            <person name="Nolan M."/>
            <person name="Ohm R."/>
            <person name="Pangilinan J."/>
            <person name="Park H.-J."/>
            <person name="Ramirez L."/>
            <person name="Alfaro M."/>
            <person name="Sun H."/>
            <person name="Tritt A."/>
            <person name="Yoshinaga Y."/>
            <person name="Zwiers L.-H."/>
            <person name="Turgeon B."/>
            <person name="Goodwin S."/>
            <person name="Spatafora J."/>
            <person name="Crous P."/>
            <person name="Grigoriev I."/>
        </authorList>
    </citation>
    <scope>NUCLEOTIDE SEQUENCE</scope>
    <source>
        <strain evidence="7">CBS 207.26</strain>
    </source>
</reference>
<comment type="similarity">
    <text evidence="1">Belongs to the AAA ATPase family. PCH2 subfamily.</text>
</comment>